<dbReference type="GO" id="GO:0008270">
    <property type="term" value="F:zinc ion binding"/>
    <property type="evidence" value="ECO:0007669"/>
    <property type="project" value="UniProtKB-KW"/>
</dbReference>
<feature type="domain" description="RING-type" evidence="14">
    <location>
        <begin position="78"/>
        <end position="119"/>
    </location>
</feature>
<dbReference type="PANTHER" id="PTHR15710">
    <property type="entry name" value="E3 UBIQUITIN-PROTEIN LIGASE PRAJA"/>
    <property type="match status" value="1"/>
</dbReference>
<comment type="similarity">
    <text evidence="9">Belongs to the RNF181 family.</text>
</comment>
<evidence type="ECO:0000256" key="6">
    <source>
        <dbReference type="ARBA" id="ARBA00022771"/>
    </source>
</evidence>
<name>A0AAE0S6B6_9BIVA</name>
<evidence type="ECO:0000256" key="8">
    <source>
        <dbReference type="ARBA" id="ARBA00022833"/>
    </source>
</evidence>
<evidence type="ECO:0000256" key="4">
    <source>
        <dbReference type="ARBA" id="ARBA00022679"/>
    </source>
</evidence>
<evidence type="ECO:0000259" key="14">
    <source>
        <dbReference type="PROSITE" id="PS50089"/>
    </source>
</evidence>
<dbReference type="CDD" id="cd16669">
    <property type="entry name" value="RING-H2_RNF181"/>
    <property type="match status" value="1"/>
</dbReference>
<evidence type="ECO:0000256" key="9">
    <source>
        <dbReference type="ARBA" id="ARBA00038197"/>
    </source>
</evidence>
<proteinExistence type="inferred from homology"/>
<dbReference type="SMART" id="SM00184">
    <property type="entry name" value="RING"/>
    <property type="match status" value="1"/>
</dbReference>
<dbReference type="PANTHER" id="PTHR15710:SF160">
    <property type="entry name" value="E3 UBIQUITIN-PROTEIN LIGASE RNF181"/>
    <property type="match status" value="1"/>
</dbReference>
<dbReference type="EC" id="2.3.2.27" evidence="3"/>
<dbReference type="Pfam" id="PF13639">
    <property type="entry name" value="zf-RING_2"/>
    <property type="match status" value="1"/>
</dbReference>
<evidence type="ECO:0000256" key="1">
    <source>
        <dbReference type="ARBA" id="ARBA00000900"/>
    </source>
</evidence>
<accession>A0AAE0S6B6</accession>
<keyword evidence="7" id="KW-0833">Ubl conjugation pathway</keyword>
<evidence type="ECO:0000256" key="5">
    <source>
        <dbReference type="ARBA" id="ARBA00022723"/>
    </source>
</evidence>
<reference evidence="15" key="2">
    <citation type="journal article" date="2021" name="Genome Biol. Evol.">
        <title>Developing a high-quality reference genome for a parasitic bivalve with doubly uniparental inheritance (Bivalvia: Unionida).</title>
        <authorList>
            <person name="Smith C.H."/>
        </authorList>
    </citation>
    <scope>NUCLEOTIDE SEQUENCE</scope>
    <source>
        <strain evidence="15">CHS0354</strain>
        <tissue evidence="15">Mantle</tissue>
    </source>
</reference>
<evidence type="ECO:0000313" key="16">
    <source>
        <dbReference type="Proteomes" id="UP001195483"/>
    </source>
</evidence>
<evidence type="ECO:0000256" key="12">
    <source>
        <dbReference type="ARBA" id="ARBA00045940"/>
    </source>
</evidence>
<evidence type="ECO:0000256" key="10">
    <source>
        <dbReference type="ARBA" id="ARBA00039317"/>
    </source>
</evidence>
<comment type="pathway">
    <text evidence="2">Protein modification; protein ubiquitination.</text>
</comment>
<keyword evidence="6 13" id="KW-0863">Zinc-finger</keyword>
<evidence type="ECO:0000256" key="2">
    <source>
        <dbReference type="ARBA" id="ARBA00004906"/>
    </source>
</evidence>
<evidence type="ECO:0000313" key="15">
    <source>
        <dbReference type="EMBL" id="KAK3586106.1"/>
    </source>
</evidence>
<sequence>MASYFDEHDCQPLEDGQQPDHMLHLARLLLDTGLGVEWEMEFERLIGEKRKVPASKKVIEELPTSIITPAEAALEKKCPICLGLQDEDDEVKQLPCFHKFHSQCILPWLNKVNTCPLCRHELPTDDPDYEAYRKQKARAKQREFELDSLHGSMFG</sequence>
<evidence type="ECO:0000256" key="3">
    <source>
        <dbReference type="ARBA" id="ARBA00012483"/>
    </source>
</evidence>
<keyword evidence="8" id="KW-0862">Zinc</keyword>
<dbReference type="Proteomes" id="UP001195483">
    <property type="component" value="Unassembled WGS sequence"/>
</dbReference>
<reference evidence="15" key="3">
    <citation type="submission" date="2023-05" db="EMBL/GenBank/DDBJ databases">
        <authorList>
            <person name="Smith C.H."/>
        </authorList>
    </citation>
    <scope>NUCLEOTIDE SEQUENCE</scope>
    <source>
        <strain evidence="15">CHS0354</strain>
        <tissue evidence="15">Mantle</tissue>
    </source>
</reference>
<dbReference type="EMBL" id="JAEAOA010001951">
    <property type="protein sequence ID" value="KAK3586106.1"/>
    <property type="molecule type" value="Genomic_DNA"/>
</dbReference>
<dbReference type="GO" id="GO:0005737">
    <property type="term" value="C:cytoplasm"/>
    <property type="evidence" value="ECO:0007669"/>
    <property type="project" value="TreeGrafter"/>
</dbReference>
<comment type="caution">
    <text evidence="15">The sequence shown here is derived from an EMBL/GenBank/DDBJ whole genome shotgun (WGS) entry which is preliminary data.</text>
</comment>
<reference evidence="15" key="1">
    <citation type="journal article" date="2021" name="Genome Biol. Evol.">
        <title>A High-Quality Reference Genome for a Parasitic Bivalve with Doubly Uniparental Inheritance (Bivalvia: Unionida).</title>
        <authorList>
            <person name="Smith C.H."/>
        </authorList>
    </citation>
    <scope>NUCLEOTIDE SEQUENCE</scope>
    <source>
        <strain evidence="15">CHS0354</strain>
    </source>
</reference>
<comment type="catalytic activity">
    <reaction evidence="1">
        <text>S-ubiquitinyl-[E2 ubiquitin-conjugating enzyme]-L-cysteine + [acceptor protein]-L-lysine = [E2 ubiquitin-conjugating enzyme]-L-cysteine + N(6)-ubiquitinyl-[acceptor protein]-L-lysine.</text>
        <dbReference type="EC" id="2.3.2.27"/>
    </reaction>
</comment>
<keyword evidence="16" id="KW-1185">Reference proteome</keyword>
<dbReference type="PROSITE" id="PS50089">
    <property type="entry name" value="ZF_RING_2"/>
    <property type="match status" value="1"/>
</dbReference>
<evidence type="ECO:0000256" key="11">
    <source>
        <dbReference type="ARBA" id="ARBA00041674"/>
    </source>
</evidence>
<dbReference type="InterPro" id="IPR013083">
    <property type="entry name" value="Znf_RING/FYVE/PHD"/>
</dbReference>
<evidence type="ECO:0000256" key="7">
    <source>
        <dbReference type="ARBA" id="ARBA00022786"/>
    </source>
</evidence>
<evidence type="ECO:0000256" key="13">
    <source>
        <dbReference type="PROSITE-ProRule" id="PRU00175"/>
    </source>
</evidence>
<dbReference type="SUPFAM" id="SSF57850">
    <property type="entry name" value="RING/U-box"/>
    <property type="match status" value="1"/>
</dbReference>
<dbReference type="AlphaFoldDB" id="A0AAE0S6B6"/>
<protein>
    <recommendedName>
        <fullName evidence="10">E3 ubiquitin-protein ligase RNF181</fullName>
        <ecNumber evidence="3">2.3.2.27</ecNumber>
    </recommendedName>
    <alternativeName>
        <fullName evidence="11">RING finger protein 181</fullName>
    </alternativeName>
</protein>
<dbReference type="GO" id="GO:0061630">
    <property type="term" value="F:ubiquitin protein ligase activity"/>
    <property type="evidence" value="ECO:0007669"/>
    <property type="project" value="UniProtKB-EC"/>
</dbReference>
<dbReference type="Gene3D" id="3.30.40.10">
    <property type="entry name" value="Zinc/RING finger domain, C3HC4 (zinc finger)"/>
    <property type="match status" value="1"/>
</dbReference>
<gene>
    <name evidence="15" type="ORF">CHS0354_033226</name>
</gene>
<keyword evidence="5" id="KW-0479">Metal-binding</keyword>
<dbReference type="InterPro" id="IPR001841">
    <property type="entry name" value="Znf_RING"/>
</dbReference>
<comment type="function">
    <text evidence="12">E3 ubiquitin-protein ligase which accepts ubiquitin from an E2 ubiquitin-conjugating enzyme in the form of a thioester and then directly transfers the ubiquitin to targeted substrates. Catalyzes monoubiquitination of 26S proteasome subunit PSMC2/RPT1.</text>
</comment>
<dbReference type="FunFam" id="3.30.40.10:FF:000127">
    <property type="entry name" value="E3 ubiquitin-protein ligase RNF181"/>
    <property type="match status" value="1"/>
</dbReference>
<dbReference type="GO" id="GO:0016567">
    <property type="term" value="P:protein ubiquitination"/>
    <property type="evidence" value="ECO:0007669"/>
    <property type="project" value="TreeGrafter"/>
</dbReference>
<organism evidence="15 16">
    <name type="scientific">Potamilus streckersoni</name>
    <dbReference type="NCBI Taxonomy" id="2493646"/>
    <lineage>
        <taxon>Eukaryota</taxon>
        <taxon>Metazoa</taxon>
        <taxon>Spiralia</taxon>
        <taxon>Lophotrochozoa</taxon>
        <taxon>Mollusca</taxon>
        <taxon>Bivalvia</taxon>
        <taxon>Autobranchia</taxon>
        <taxon>Heteroconchia</taxon>
        <taxon>Palaeoheterodonta</taxon>
        <taxon>Unionida</taxon>
        <taxon>Unionoidea</taxon>
        <taxon>Unionidae</taxon>
        <taxon>Ambleminae</taxon>
        <taxon>Lampsilini</taxon>
        <taxon>Potamilus</taxon>
    </lineage>
</organism>
<keyword evidence="4" id="KW-0808">Transferase</keyword>